<dbReference type="OrthoDB" id="2387597at2"/>
<protein>
    <recommendedName>
        <fullName evidence="1">Class II Histidinyl-tRNA synthetase (HisRS)-like catalytic core domain-containing protein</fullName>
    </recommendedName>
</protein>
<dbReference type="InterPro" id="IPR041715">
    <property type="entry name" value="HisRS-like_core"/>
</dbReference>
<dbReference type="InterPro" id="IPR045864">
    <property type="entry name" value="aa-tRNA-synth_II/BPL/LPL"/>
</dbReference>
<feature type="domain" description="Class II Histidinyl-tRNA synthetase (HisRS)-like catalytic core" evidence="1">
    <location>
        <begin position="14"/>
        <end position="270"/>
    </location>
</feature>
<dbReference type="AlphaFoldDB" id="A0A1Q2L272"/>
<sequence length="275" mass="31895">MTAFIFNPSLIRQKEQEVEFLTFFHSHHFDVIDLPVVEVFDWAGMTPDDLQLMPSRETWVQNGKVHTLRHDWTNAIVRYLQKYRLQSEQVAYSGPVYKNGEGAHQFGMEVFSDNPASQQRGLALLLEFIQRRMQKDIRTAVISHYALLKSILTTEQYENPDIRRALSQRSISRLRQLLGDHPLPQLLELQPESQLHKLRELFPQLQPILEELVDWEEEIRKSGIEAVYPDITALPSQSYYDGAFIQFYEPGRTTPFASGGQYTAQSKAFGMGIFY</sequence>
<dbReference type="KEGG" id="pmar:B0X71_16325"/>
<dbReference type="GO" id="GO:0016740">
    <property type="term" value="F:transferase activity"/>
    <property type="evidence" value="ECO:0007669"/>
    <property type="project" value="UniProtKB-ARBA"/>
</dbReference>
<proteinExistence type="predicted"/>
<evidence type="ECO:0000259" key="1">
    <source>
        <dbReference type="Pfam" id="PF13393"/>
    </source>
</evidence>
<accession>A0A1Q2L272</accession>
<dbReference type="RefSeq" id="WP_077590405.1">
    <property type="nucleotide sequence ID" value="NZ_CP019640.1"/>
</dbReference>
<organism evidence="2 3">
    <name type="scientific">Planococcus lenghuensis</name>
    <dbReference type="NCBI Taxonomy" id="2213202"/>
    <lineage>
        <taxon>Bacteria</taxon>
        <taxon>Bacillati</taxon>
        <taxon>Bacillota</taxon>
        <taxon>Bacilli</taxon>
        <taxon>Bacillales</taxon>
        <taxon>Caryophanaceae</taxon>
        <taxon>Planococcus</taxon>
    </lineage>
</organism>
<dbReference type="EMBL" id="CP019640">
    <property type="protein sequence ID" value="AQQ54513.1"/>
    <property type="molecule type" value="Genomic_DNA"/>
</dbReference>
<dbReference type="SUPFAM" id="SSF55681">
    <property type="entry name" value="Class II aaRS and biotin synthetases"/>
    <property type="match status" value="1"/>
</dbReference>
<evidence type="ECO:0000313" key="3">
    <source>
        <dbReference type="Proteomes" id="UP000188184"/>
    </source>
</evidence>
<name>A0A1Q2L272_9BACL</name>
<dbReference type="Gene3D" id="3.30.930.10">
    <property type="entry name" value="Bira Bifunctional Protein, Domain 2"/>
    <property type="match status" value="1"/>
</dbReference>
<gene>
    <name evidence="2" type="ORF">B0X71_16325</name>
</gene>
<evidence type="ECO:0000313" key="2">
    <source>
        <dbReference type="EMBL" id="AQQ54513.1"/>
    </source>
</evidence>
<dbReference type="Proteomes" id="UP000188184">
    <property type="component" value="Chromosome"/>
</dbReference>
<dbReference type="Pfam" id="PF13393">
    <property type="entry name" value="tRNA-synt_His"/>
    <property type="match status" value="1"/>
</dbReference>
<dbReference type="GO" id="GO:0140096">
    <property type="term" value="F:catalytic activity, acting on a protein"/>
    <property type="evidence" value="ECO:0007669"/>
    <property type="project" value="UniProtKB-ARBA"/>
</dbReference>
<keyword evidence="3" id="KW-1185">Reference proteome</keyword>
<reference evidence="2 3" key="1">
    <citation type="submission" date="2017-02" db="EMBL/GenBank/DDBJ databases">
        <title>The complete genomic sequence of a novel cold adapted crude oil-degrading bacterium Planococcus qaidamina Y42.</title>
        <authorList>
            <person name="Yang R."/>
        </authorList>
    </citation>
    <scope>NUCLEOTIDE SEQUENCE [LARGE SCALE GENOMIC DNA]</scope>
    <source>
        <strain evidence="2 3">Y42</strain>
    </source>
</reference>